<dbReference type="EMBL" id="MDYQ01000017">
    <property type="protein sequence ID" value="PRP87788.1"/>
    <property type="molecule type" value="Genomic_DNA"/>
</dbReference>
<comment type="caution">
    <text evidence="1">The sequence shown here is derived from an EMBL/GenBank/DDBJ whole genome shotgun (WGS) entry which is preliminary data.</text>
</comment>
<dbReference type="Gene3D" id="1.25.40.10">
    <property type="entry name" value="Tetratricopeptide repeat domain"/>
    <property type="match status" value="1"/>
</dbReference>
<name>A0A2P6NVA5_9EUKA</name>
<organism evidence="1 2">
    <name type="scientific">Planoprotostelium fungivorum</name>
    <dbReference type="NCBI Taxonomy" id="1890364"/>
    <lineage>
        <taxon>Eukaryota</taxon>
        <taxon>Amoebozoa</taxon>
        <taxon>Evosea</taxon>
        <taxon>Variosea</taxon>
        <taxon>Cavosteliida</taxon>
        <taxon>Cavosteliaceae</taxon>
        <taxon>Planoprotostelium</taxon>
    </lineage>
</organism>
<dbReference type="Proteomes" id="UP000241769">
    <property type="component" value="Unassembled WGS sequence"/>
</dbReference>
<proteinExistence type="predicted"/>
<reference evidence="1 2" key="1">
    <citation type="journal article" date="2018" name="Genome Biol. Evol.">
        <title>Multiple Roots of Fruiting Body Formation in Amoebozoa.</title>
        <authorList>
            <person name="Hillmann F."/>
            <person name="Forbes G."/>
            <person name="Novohradska S."/>
            <person name="Ferling I."/>
            <person name="Riege K."/>
            <person name="Groth M."/>
            <person name="Westermann M."/>
            <person name="Marz M."/>
            <person name="Spaller T."/>
            <person name="Winckler T."/>
            <person name="Schaap P."/>
            <person name="Glockner G."/>
        </authorList>
    </citation>
    <scope>NUCLEOTIDE SEQUENCE [LARGE SCALE GENOMIC DNA]</scope>
    <source>
        <strain evidence="1 2">Jena</strain>
    </source>
</reference>
<gene>
    <name evidence="1" type="ORF">PROFUN_04262</name>
</gene>
<sequence>MWPILRQTTIIRRGIICIKPQSLRRSFNASIPARRPFQFRPFSTTEQVGTSIPDRIKELCQGDQLEEAKRLLSSVEAKLDDETRKQCHFEILDCIGDTGNIDGMFAYIEEHLEESDPMAFQYLFHNLNKIDELGQMVALFEALKENNITPTARSLETIIEASVNLQRAQDAEKYYKELIQMGFTPSETILVHMMKLSGDQSWWLDYIREQGETYGLSSSPSFKQSLADFYCLKDNYEVAWDLTDKFKTGR</sequence>
<dbReference type="InterPro" id="IPR011990">
    <property type="entry name" value="TPR-like_helical_dom_sf"/>
</dbReference>
<keyword evidence="2" id="KW-1185">Reference proteome</keyword>
<accession>A0A2P6NVA5</accession>
<evidence type="ECO:0000313" key="1">
    <source>
        <dbReference type="EMBL" id="PRP87788.1"/>
    </source>
</evidence>
<dbReference type="AlphaFoldDB" id="A0A2P6NVA5"/>
<protein>
    <recommendedName>
        <fullName evidence="3">Pentacotripeptide-repeat region of PRORP domain-containing protein</fullName>
    </recommendedName>
</protein>
<evidence type="ECO:0000313" key="2">
    <source>
        <dbReference type="Proteomes" id="UP000241769"/>
    </source>
</evidence>
<evidence type="ECO:0008006" key="3">
    <source>
        <dbReference type="Google" id="ProtNLM"/>
    </source>
</evidence>
<dbReference type="InParanoid" id="A0A2P6NVA5"/>